<dbReference type="EMBL" id="CP001678">
    <property type="protein sequence ID" value="ACT60502.1"/>
    <property type="molecule type" value="Genomic_DNA"/>
</dbReference>
<dbReference type="InterPro" id="IPR021276">
    <property type="entry name" value="DUF2855"/>
</dbReference>
<evidence type="ECO:0000313" key="1">
    <source>
        <dbReference type="EMBL" id="ACT60502.1"/>
    </source>
</evidence>
<organism evidence="1 2">
    <name type="scientific">Hirschia baltica (strain ATCC 49814 / DSM 5838 / IFAM 1418)</name>
    <dbReference type="NCBI Taxonomy" id="582402"/>
    <lineage>
        <taxon>Bacteria</taxon>
        <taxon>Pseudomonadati</taxon>
        <taxon>Pseudomonadota</taxon>
        <taxon>Alphaproteobacteria</taxon>
        <taxon>Hyphomonadales</taxon>
        <taxon>Hyphomonadaceae</taxon>
        <taxon>Hirschia</taxon>
    </lineage>
</organism>
<keyword evidence="2" id="KW-1185">Reference proteome</keyword>
<dbReference type="KEGG" id="hba:Hbal_2829"/>
<accession>C6XQX1</accession>
<dbReference type="RefSeq" id="WP_015828652.1">
    <property type="nucleotide sequence ID" value="NC_012982.1"/>
</dbReference>
<sequence>MTKITQLQVNRSDYHATRVVEQDIADLMADEILVSIRKFALTSNNVSYAVSGDMIGYWNYYPAEAPFGNVPVWGIAEVIQSRSPDIKIGERLWGFFPMASATKLKVGVVADDNFMDASEYRSQLPALYNQYRRTTNEPEFLSKLEDERCLLFPLFITSYLIYDYLKDNDFFGAKQVIIGSVSSKTGFGVAKLIHEDADAQVEVVGMTSQHNVGFVEQLACCDQIVVYGNENQINPNLNTAYVDMSGNGPLTQTLHHHLKERMVDSCLVGATHWKEDRKLDPALPGARPTFFFAPAQISKRNKEWGVGVVFEKATIAAARMAHDIKDDIAIERIAGPESAAQIWKDMLDNKVAPNRGVMVSFSD</sequence>
<dbReference type="HOGENOM" id="CLU_037224_1_0_5"/>
<dbReference type="STRING" id="582402.Hbal_2829"/>
<evidence type="ECO:0008006" key="3">
    <source>
        <dbReference type="Google" id="ProtNLM"/>
    </source>
</evidence>
<dbReference type="OrthoDB" id="8953110at2"/>
<name>C6XQX1_HIRBI</name>
<dbReference type="Proteomes" id="UP000002745">
    <property type="component" value="Chromosome"/>
</dbReference>
<dbReference type="AlphaFoldDB" id="C6XQX1"/>
<dbReference type="Pfam" id="PF11017">
    <property type="entry name" value="DUF2855"/>
    <property type="match status" value="1"/>
</dbReference>
<protein>
    <recommendedName>
        <fullName evidence="3">DUF2855 domain-containing protein</fullName>
    </recommendedName>
</protein>
<reference evidence="2" key="1">
    <citation type="journal article" date="2011" name="J. Bacteriol.">
        <title>Genome sequences of eight morphologically diverse alphaproteobacteria.</title>
        <authorList>
            <consortium name="US DOE Joint Genome Institute"/>
            <person name="Brown P.J."/>
            <person name="Kysela D.T."/>
            <person name="Buechlein A."/>
            <person name="Hemmerich C."/>
            <person name="Brun Y.V."/>
        </authorList>
    </citation>
    <scope>NUCLEOTIDE SEQUENCE [LARGE SCALE GENOMIC DNA]</scope>
    <source>
        <strain evidence="2">ATCC 49814 / DSM 5838 / IFAM 1418</strain>
    </source>
</reference>
<gene>
    <name evidence="1" type="ordered locus">Hbal_2829</name>
</gene>
<proteinExistence type="predicted"/>
<evidence type="ECO:0000313" key="2">
    <source>
        <dbReference type="Proteomes" id="UP000002745"/>
    </source>
</evidence>
<dbReference type="eggNOG" id="COG2130">
    <property type="taxonomic scope" value="Bacteria"/>
</dbReference>